<proteinExistence type="inferred from homology"/>
<dbReference type="Proteomes" id="UP000593915">
    <property type="component" value="Chromosome"/>
</dbReference>
<dbReference type="RefSeq" id="WP_024469426.1">
    <property type="nucleotide sequence ID" value="NZ_CP061839.1"/>
</dbReference>
<protein>
    <submittedName>
        <fullName evidence="3">Type II toxin-antitoxin system RelB/DinJ family antitoxin</fullName>
    </submittedName>
</protein>
<evidence type="ECO:0000256" key="1">
    <source>
        <dbReference type="ARBA" id="ARBA00010562"/>
    </source>
</evidence>
<dbReference type="PANTHER" id="PTHR38781:SF1">
    <property type="entry name" value="ANTITOXIN DINJ-RELATED"/>
    <property type="match status" value="1"/>
</dbReference>
<reference evidence="3 4" key="1">
    <citation type="submission" date="2020-09" db="EMBL/GenBank/DDBJ databases">
        <title>Characterization of Treponema spp. from bovine digital dermatitis in Korea.</title>
        <authorList>
            <person name="Espiritu H.M."/>
            <person name="Cho Y.I."/>
            <person name="Mamuad L."/>
        </authorList>
    </citation>
    <scope>NUCLEOTIDE SEQUENCE [LARGE SCALE GENOMIC DNA]</scope>
    <source>
        <strain evidence="3 4">KS1</strain>
    </source>
</reference>
<organism evidence="3 4">
    <name type="scientific">Treponema pedis</name>
    <dbReference type="NCBI Taxonomy" id="409322"/>
    <lineage>
        <taxon>Bacteria</taxon>
        <taxon>Pseudomonadati</taxon>
        <taxon>Spirochaetota</taxon>
        <taxon>Spirochaetia</taxon>
        <taxon>Spirochaetales</taxon>
        <taxon>Treponemataceae</taxon>
        <taxon>Treponema</taxon>
    </lineage>
</organism>
<name>A0A7S7AX61_9SPIR</name>
<dbReference type="Gene3D" id="1.10.1220.10">
    <property type="entry name" value="Met repressor-like"/>
    <property type="match status" value="1"/>
</dbReference>
<sequence>MAQTNITIRMDNADKTEFSQICKSIGLSVNAAFNVFAKKVISDRKIPFELNVKDDDFYNEANIRNLEKMKKLYDEGKLKFVTKTMEELRAMEK</sequence>
<dbReference type="PANTHER" id="PTHR38781">
    <property type="entry name" value="ANTITOXIN DINJ-RELATED"/>
    <property type="match status" value="1"/>
</dbReference>
<dbReference type="GO" id="GO:0006351">
    <property type="term" value="P:DNA-templated transcription"/>
    <property type="evidence" value="ECO:0007669"/>
    <property type="project" value="TreeGrafter"/>
</dbReference>
<dbReference type="EMBL" id="CP061839">
    <property type="protein sequence ID" value="QOW60796.1"/>
    <property type="molecule type" value="Genomic_DNA"/>
</dbReference>
<gene>
    <name evidence="3" type="ORF">IFE08_13590</name>
</gene>
<dbReference type="InterPro" id="IPR007337">
    <property type="entry name" value="RelB/DinJ"/>
</dbReference>
<evidence type="ECO:0000313" key="3">
    <source>
        <dbReference type="EMBL" id="QOW60796.1"/>
    </source>
</evidence>
<keyword evidence="2" id="KW-1277">Toxin-antitoxin system</keyword>
<dbReference type="InterPro" id="IPR013321">
    <property type="entry name" value="Arc_rbn_hlx_hlx"/>
</dbReference>
<accession>A0A7S7AX61</accession>
<dbReference type="GO" id="GO:0006355">
    <property type="term" value="P:regulation of DNA-templated transcription"/>
    <property type="evidence" value="ECO:0007669"/>
    <property type="project" value="InterPro"/>
</dbReference>
<dbReference type="AlphaFoldDB" id="A0A7S7AX61"/>
<dbReference type="Pfam" id="PF04221">
    <property type="entry name" value="RelB"/>
    <property type="match status" value="1"/>
</dbReference>
<comment type="similarity">
    <text evidence="1">Belongs to the RelB/DinJ antitoxin family.</text>
</comment>
<evidence type="ECO:0000256" key="2">
    <source>
        <dbReference type="ARBA" id="ARBA00022649"/>
    </source>
</evidence>
<evidence type="ECO:0000313" key="4">
    <source>
        <dbReference type="Proteomes" id="UP000593915"/>
    </source>
</evidence>
<dbReference type="NCBIfam" id="TIGR02384">
    <property type="entry name" value="RelB_DinJ"/>
    <property type="match status" value="1"/>
</dbReference>